<dbReference type="SUPFAM" id="SSF52091">
    <property type="entry name" value="SpoIIaa-like"/>
    <property type="match status" value="1"/>
</dbReference>
<reference evidence="4 5" key="1">
    <citation type="submission" date="2021-02" db="EMBL/GenBank/DDBJ databases">
        <title>Characterization of Marinitoga sp. nov. str. BP5-C20A.</title>
        <authorList>
            <person name="Erauso G."/>
            <person name="Postec A."/>
        </authorList>
    </citation>
    <scope>NUCLEOTIDE SEQUENCE [LARGE SCALE GENOMIC DNA]</scope>
    <source>
        <strain evidence="4 5">BP5-C20A</strain>
    </source>
</reference>
<dbReference type="PROSITE" id="PS50801">
    <property type="entry name" value="STAS"/>
    <property type="match status" value="1"/>
</dbReference>
<evidence type="ECO:0000313" key="5">
    <source>
        <dbReference type="Proteomes" id="UP001232493"/>
    </source>
</evidence>
<dbReference type="EMBL" id="CP069362">
    <property type="protein sequence ID" value="WGS65285.1"/>
    <property type="molecule type" value="Genomic_DNA"/>
</dbReference>
<dbReference type="PANTHER" id="PTHR33495">
    <property type="entry name" value="ANTI-SIGMA FACTOR ANTAGONIST TM_1081-RELATED-RELATED"/>
    <property type="match status" value="1"/>
</dbReference>
<evidence type="ECO:0000256" key="2">
    <source>
        <dbReference type="RuleBase" id="RU003749"/>
    </source>
</evidence>
<keyword evidence="5" id="KW-1185">Reference proteome</keyword>
<gene>
    <name evidence="4" type="ORF">JRV97_01650</name>
</gene>
<dbReference type="InterPro" id="IPR003658">
    <property type="entry name" value="Anti-sigma_ant"/>
</dbReference>
<evidence type="ECO:0000259" key="3">
    <source>
        <dbReference type="PROSITE" id="PS50801"/>
    </source>
</evidence>
<dbReference type="RefSeq" id="WP_280999645.1">
    <property type="nucleotide sequence ID" value="NZ_CP069362.1"/>
</dbReference>
<sequence length="115" mass="13621">MNRYCIFNEENNIKILRFLTNITVENSGYIKERLEKFLSFENKEIIIDFSDVYFIDSNGLGVIISLIQRARKYNNRLIFINVNSLIKNILDITKVNRLMNILDTYEEAKKYAMAL</sequence>
<evidence type="ECO:0000256" key="1">
    <source>
        <dbReference type="ARBA" id="ARBA00009013"/>
    </source>
</evidence>
<dbReference type="Gene3D" id="3.30.750.24">
    <property type="entry name" value="STAS domain"/>
    <property type="match status" value="1"/>
</dbReference>
<feature type="domain" description="STAS" evidence="3">
    <location>
        <begin position="3"/>
        <end position="112"/>
    </location>
</feature>
<dbReference type="CDD" id="cd07043">
    <property type="entry name" value="STAS_anti-anti-sigma_factors"/>
    <property type="match status" value="1"/>
</dbReference>
<protein>
    <recommendedName>
        <fullName evidence="2">Anti-sigma factor antagonist</fullName>
    </recommendedName>
</protein>
<dbReference type="InterPro" id="IPR036513">
    <property type="entry name" value="STAS_dom_sf"/>
</dbReference>
<accession>A0ABY8PRN7</accession>
<proteinExistence type="inferred from homology"/>
<dbReference type="InterPro" id="IPR002645">
    <property type="entry name" value="STAS_dom"/>
</dbReference>
<name>A0ABY8PRN7_9BACT</name>
<dbReference type="PANTHER" id="PTHR33495:SF2">
    <property type="entry name" value="ANTI-SIGMA FACTOR ANTAGONIST TM_1081-RELATED"/>
    <property type="match status" value="1"/>
</dbReference>
<dbReference type="Pfam" id="PF01740">
    <property type="entry name" value="STAS"/>
    <property type="match status" value="1"/>
</dbReference>
<comment type="similarity">
    <text evidence="1 2">Belongs to the anti-sigma-factor antagonist family.</text>
</comment>
<evidence type="ECO:0000313" key="4">
    <source>
        <dbReference type="EMBL" id="WGS65285.1"/>
    </source>
</evidence>
<dbReference type="Proteomes" id="UP001232493">
    <property type="component" value="Chromosome"/>
</dbReference>
<organism evidence="4 5">
    <name type="scientific">Marinitoga aeolica</name>
    <dbReference type="NCBI Taxonomy" id="2809031"/>
    <lineage>
        <taxon>Bacteria</taxon>
        <taxon>Thermotogati</taxon>
        <taxon>Thermotogota</taxon>
        <taxon>Thermotogae</taxon>
        <taxon>Petrotogales</taxon>
        <taxon>Petrotogaceae</taxon>
        <taxon>Marinitoga</taxon>
    </lineage>
</organism>
<dbReference type="NCBIfam" id="TIGR00377">
    <property type="entry name" value="ant_ant_sig"/>
    <property type="match status" value="1"/>
</dbReference>